<sequence>SPFRPNRPVCVLRVHLFQLSWTVCDKFFRFTQFGRFASSRHKCPELLSAKVLLFGRSRWFASFASSCPRCPRV</sequence>
<name>A0AA38FH55_TAXCH</name>
<evidence type="ECO:0000313" key="1">
    <source>
        <dbReference type="EMBL" id="KAH9301827.1"/>
    </source>
</evidence>
<evidence type="ECO:0000313" key="2">
    <source>
        <dbReference type="Proteomes" id="UP000824469"/>
    </source>
</evidence>
<gene>
    <name evidence="1" type="ORF">KI387_013410</name>
</gene>
<feature type="non-terminal residue" evidence="1">
    <location>
        <position position="73"/>
    </location>
</feature>
<proteinExistence type="predicted"/>
<accession>A0AA38FH55</accession>
<keyword evidence="2" id="KW-1185">Reference proteome</keyword>
<dbReference type="AlphaFoldDB" id="A0AA38FH55"/>
<dbReference type="Proteomes" id="UP000824469">
    <property type="component" value="Unassembled WGS sequence"/>
</dbReference>
<reference evidence="1 2" key="1">
    <citation type="journal article" date="2021" name="Nat. Plants">
        <title>The Taxus genome provides insights into paclitaxel biosynthesis.</title>
        <authorList>
            <person name="Xiong X."/>
            <person name="Gou J."/>
            <person name="Liao Q."/>
            <person name="Li Y."/>
            <person name="Zhou Q."/>
            <person name="Bi G."/>
            <person name="Li C."/>
            <person name="Du R."/>
            <person name="Wang X."/>
            <person name="Sun T."/>
            <person name="Guo L."/>
            <person name="Liang H."/>
            <person name="Lu P."/>
            <person name="Wu Y."/>
            <person name="Zhang Z."/>
            <person name="Ro D.K."/>
            <person name="Shang Y."/>
            <person name="Huang S."/>
            <person name="Yan J."/>
        </authorList>
    </citation>
    <scope>NUCLEOTIDE SEQUENCE [LARGE SCALE GENOMIC DNA]</scope>
    <source>
        <strain evidence="1">Ta-2019</strain>
    </source>
</reference>
<comment type="caution">
    <text evidence="1">The sequence shown here is derived from an EMBL/GenBank/DDBJ whole genome shotgun (WGS) entry which is preliminary data.</text>
</comment>
<protein>
    <submittedName>
        <fullName evidence="1">Uncharacterized protein</fullName>
    </submittedName>
</protein>
<organism evidence="1 2">
    <name type="scientific">Taxus chinensis</name>
    <name type="common">Chinese yew</name>
    <name type="synonym">Taxus wallichiana var. chinensis</name>
    <dbReference type="NCBI Taxonomy" id="29808"/>
    <lineage>
        <taxon>Eukaryota</taxon>
        <taxon>Viridiplantae</taxon>
        <taxon>Streptophyta</taxon>
        <taxon>Embryophyta</taxon>
        <taxon>Tracheophyta</taxon>
        <taxon>Spermatophyta</taxon>
        <taxon>Pinopsida</taxon>
        <taxon>Pinidae</taxon>
        <taxon>Conifers II</taxon>
        <taxon>Cupressales</taxon>
        <taxon>Taxaceae</taxon>
        <taxon>Taxus</taxon>
    </lineage>
</organism>
<feature type="non-terminal residue" evidence="1">
    <location>
        <position position="1"/>
    </location>
</feature>
<dbReference type="EMBL" id="JAHRHJ020000009">
    <property type="protein sequence ID" value="KAH9301827.1"/>
    <property type="molecule type" value="Genomic_DNA"/>
</dbReference>